<dbReference type="SUPFAM" id="SSF103481">
    <property type="entry name" value="Multidrug resistance efflux transporter EmrE"/>
    <property type="match status" value="1"/>
</dbReference>
<dbReference type="PANTHER" id="PTHR22911:SF137">
    <property type="entry name" value="SOLUTE CARRIER FAMILY 35 MEMBER G2-RELATED"/>
    <property type="match status" value="1"/>
</dbReference>
<gene>
    <name evidence="3" type="ORF">KC571_03220</name>
</gene>
<feature type="transmembrane region" description="Helical" evidence="1">
    <location>
        <begin position="153"/>
        <end position="172"/>
    </location>
</feature>
<feature type="transmembrane region" description="Helical" evidence="1">
    <location>
        <begin position="122"/>
        <end position="141"/>
    </location>
</feature>
<dbReference type="GO" id="GO:0016020">
    <property type="term" value="C:membrane"/>
    <property type="evidence" value="ECO:0007669"/>
    <property type="project" value="InterPro"/>
</dbReference>
<proteinExistence type="predicted"/>
<sequence length="303" mass="33830">MHWFLIALVAPMLWSAGNHIDKYLLSKYFKGGGVGALVIFSSLGALGFLPIIYFFQHNVFDISMFQRAVIILSGCIYVVDVFLYIKALEYGETSVVVPLFQLLPVFAYVLGFLVLGERIGSIQTLGAVLIIVGAITITIDLKTVGSWLNHRVLLLMTGASFLGAVNNLIFKIIAVETDFLTTSFWEYVGFVIFGTFLFIAVAPWRREFLTVLRVNKIGILSLNGLNEALNIIARFFMNYATLLVPLSMALVVNGFQPFFVFIYGIILTLFFPHIAKESLLKEHLAQKIIAITIIFIGSYFLNS</sequence>
<evidence type="ECO:0000313" key="3">
    <source>
        <dbReference type="EMBL" id="MCA9390390.1"/>
    </source>
</evidence>
<dbReference type="Proteomes" id="UP000701698">
    <property type="component" value="Unassembled WGS sequence"/>
</dbReference>
<reference evidence="3" key="1">
    <citation type="submission" date="2020-04" db="EMBL/GenBank/DDBJ databases">
        <authorList>
            <person name="Zhang T."/>
        </authorList>
    </citation>
    <scope>NUCLEOTIDE SEQUENCE</scope>
    <source>
        <strain evidence="3">HKST-UBA01</strain>
    </source>
</reference>
<evidence type="ECO:0000259" key="2">
    <source>
        <dbReference type="Pfam" id="PF00892"/>
    </source>
</evidence>
<dbReference type="EMBL" id="JAGQKX010000083">
    <property type="protein sequence ID" value="MCA9390390.1"/>
    <property type="molecule type" value="Genomic_DNA"/>
</dbReference>
<evidence type="ECO:0000313" key="4">
    <source>
        <dbReference type="Proteomes" id="UP000701698"/>
    </source>
</evidence>
<keyword evidence="1" id="KW-0472">Membrane</keyword>
<dbReference type="Gene3D" id="1.10.3730.20">
    <property type="match status" value="1"/>
</dbReference>
<dbReference type="PANTHER" id="PTHR22911">
    <property type="entry name" value="ACYL-MALONYL CONDENSING ENZYME-RELATED"/>
    <property type="match status" value="1"/>
</dbReference>
<feature type="domain" description="EamA" evidence="2">
    <location>
        <begin position="3"/>
        <end position="138"/>
    </location>
</feature>
<dbReference type="Pfam" id="PF00892">
    <property type="entry name" value="EamA"/>
    <property type="match status" value="1"/>
</dbReference>
<feature type="transmembrane region" description="Helical" evidence="1">
    <location>
        <begin position="31"/>
        <end position="55"/>
    </location>
</feature>
<evidence type="ECO:0000256" key="1">
    <source>
        <dbReference type="SAM" id="Phobius"/>
    </source>
</evidence>
<dbReference type="AlphaFoldDB" id="A0A955LH98"/>
<keyword evidence="1" id="KW-0812">Transmembrane</keyword>
<protein>
    <submittedName>
        <fullName evidence="3">DMT family transporter</fullName>
    </submittedName>
</protein>
<feature type="transmembrane region" description="Helical" evidence="1">
    <location>
        <begin position="184"/>
        <end position="204"/>
    </location>
</feature>
<reference evidence="3" key="2">
    <citation type="journal article" date="2021" name="Microbiome">
        <title>Successional dynamics and alternative stable states in a saline activated sludge microbial community over 9 years.</title>
        <authorList>
            <person name="Wang Y."/>
            <person name="Ye J."/>
            <person name="Ju F."/>
            <person name="Liu L."/>
            <person name="Boyd J.A."/>
            <person name="Deng Y."/>
            <person name="Parks D.H."/>
            <person name="Jiang X."/>
            <person name="Yin X."/>
            <person name="Woodcroft B.J."/>
            <person name="Tyson G.W."/>
            <person name="Hugenholtz P."/>
            <person name="Polz M.F."/>
            <person name="Zhang T."/>
        </authorList>
    </citation>
    <scope>NUCLEOTIDE SEQUENCE</scope>
    <source>
        <strain evidence="3">HKST-UBA01</strain>
    </source>
</reference>
<accession>A0A955LH98</accession>
<feature type="transmembrane region" description="Helical" evidence="1">
    <location>
        <begin position="97"/>
        <end position="115"/>
    </location>
</feature>
<dbReference type="InterPro" id="IPR037185">
    <property type="entry name" value="EmrE-like"/>
</dbReference>
<feature type="transmembrane region" description="Helical" evidence="1">
    <location>
        <begin position="284"/>
        <end position="301"/>
    </location>
</feature>
<name>A0A955LH98_UNCKA</name>
<feature type="transmembrane region" description="Helical" evidence="1">
    <location>
        <begin position="246"/>
        <end position="272"/>
    </location>
</feature>
<organism evidence="3 4">
    <name type="scientific">candidate division WWE3 bacterium</name>
    <dbReference type="NCBI Taxonomy" id="2053526"/>
    <lineage>
        <taxon>Bacteria</taxon>
        <taxon>Katanobacteria</taxon>
    </lineage>
</organism>
<comment type="caution">
    <text evidence="3">The sequence shown here is derived from an EMBL/GenBank/DDBJ whole genome shotgun (WGS) entry which is preliminary data.</text>
</comment>
<keyword evidence="1" id="KW-1133">Transmembrane helix</keyword>
<dbReference type="InterPro" id="IPR000620">
    <property type="entry name" value="EamA_dom"/>
</dbReference>
<feature type="transmembrane region" description="Helical" evidence="1">
    <location>
        <begin position="67"/>
        <end position="85"/>
    </location>
</feature>